<reference evidence="1 2" key="1">
    <citation type="submission" date="2014-07" db="EMBL/GenBank/DDBJ databases">
        <title>Draft genome sequence of Thalassospira profundimaris R8-17.</title>
        <authorList>
            <person name="Lai Q."/>
            <person name="Shao Z."/>
        </authorList>
    </citation>
    <scope>NUCLEOTIDE SEQUENCE [LARGE SCALE GENOMIC DNA]</scope>
    <source>
        <strain evidence="1 2">R8-17</strain>
    </source>
</reference>
<protein>
    <submittedName>
        <fullName evidence="1">Uncharacterized protein</fullName>
    </submittedName>
</protein>
<evidence type="ECO:0000313" key="1">
    <source>
        <dbReference type="EMBL" id="RCK25556.1"/>
    </source>
</evidence>
<dbReference type="EMBL" id="JPWB01000001">
    <property type="protein sequence ID" value="RCK25556.1"/>
    <property type="molecule type" value="Genomic_DNA"/>
</dbReference>
<dbReference type="AlphaFoldDB" id="A0A367VK68"/>
<name>A0A367VK68_9PROT</name>
<dbReference type="Proteomes" id="UP000253061">
    <property type="component" value="Unassembled WGS sequence"/>
</dbReference>
<sequence length="81" mass="8965">MDPAAKAFAFNRVEETFGNSIVTAVPKAAHTMFKIVLTKENGQSGNTVRTATLSHIRRTRAGYLLAETFTGLYPRLFVHPK</sequence>
<proteinExistence type="predicted"/>
<organism evidence="1 2">
    <name type="scientific">Thalassospira profundimaris</name>
    <dbReference type="NCBI Taxonomy" id="502049"/>
    <lineage>
        <taxon>Bacteria</taxon>
        <taxon>Pseudomonadati</taxon>
        <taxon>Pseudomonadota</taxon>
        <taxon>Alphaproteobacteria</taxon>
        <taxon>Rhodospirillales</taxon>
        <taxon>Thalassospiraceae</taxon>
        <taxon>Thalassospira</taxon>
    </lineage>
</organism>
<comment type="caution">
    <text evidence="1">The sequence shown here is derived from an EMBL/GenBank/DDBJ whole genome shotgun (WGS) entry which is preliminary data.</text>
</comment>
<evidence type="ECO:0000313" key="2">
    <source>
        <dbReference type="Proteomes" id="UP000253061"/>
    </source>
</evidence>
<gene>
    <name evidence="1" type="ORF">TH6_02805</name>
</gene>
<accession>A0A367VK68</accession>